<dbReference type="Proteomes" id="UP000887540">
    <property type="component" value="Unplaced"/>
</dbReference>
<dbReference type="GO" id="GO:0005634">
    <property type="term" value="C:nucleus"/>
    <property type="evidence" value="ECO:0007669"/>
    <property type="project" value="UniProtKB-ARBA"/>
</dbReference>
<evidence type="ECO:0000313" key="2">
    <source>
        <dbReference type="Proteomes" id="UP000887540"/>
    </source>
</evidence>
<dbReference type="GO" id="GO:0003677">
    <property type="term" value="F:DNA binding"/>
    <property type="evidence" value="ECO:0007669"/>
    <property type="project" value="InterPro"/>
</dbReference>
<dbReference type="PANTHER" id="PTHR34186">
    <property type="entry name" value="CYANATE HYDRATASE"/>
    <property type="match status" value="1"/>
</dbReference>
<proteinExistence type="predicted"/>
<dbReference type="GO" id="GO:0008824">
    <property type="term" value="F:cyanate hydratase activity"/>
    <property type="evidence" value="ECO:0007669"/>
    <property type="project" value="InterPro"/>
</dbReference>
<dbReference type="InterPro" id="IPR010982">
    <property type="entry name" value="Lambda_DNA-bd_dom_sf"/>
</dbReference>
<dbReference type="AlphaFoldDB" id="A0A914C1I2"/>
<dbReference type="PANTHER" id="PTHR34186:SF2">
    <property type="entry name" value="CYANATE HYDRATASE"/>
    <property type="match status" value="1"/>
</dbReference>
<protein>
    <submittedName>
        <fullName evidence="3">Cyanate hydratase</fullName>
    </submittedName>
</protein>
<reference evidence="3" key="1">
    <citation type="submission" date="2022-11" db="UniProtKB">
        <authorList>
            <consortium name="WormBaseParasite"/>
        </authorList>
    </citation>
    <scope>IDENTIFICATION</scope>
</reference>
<dbReference type="WBParaSite" id="ACRNAN_Path_1512.g5886.t1">
    <property type="protein sequence ID" value="ACRNAN_Path_1512.g5886.t1"/>
    <property type="gene ID" value="ACRNAN_Path_1512.g5886"/>
</dbReference>
<evidence type="ECO:0000313" key="3">
    <source>
        <dbReference type="WBParaSite" id="ACRNAN_Path_1512.g5886.t1"/>
    </source>
</evidence>
<dbReference type="Gene3D" id="1.10.260.40">
    <property type="entry name" value="lambda repressor-like DNA-binding domains"/>
    <property type="match status" value="1"/>
</dbReference>
<organism evidence="2 3">
    <name type="scientific">Acrobeloides nanus</name>
    <dbReference type="NCBI Taxonomy" id="290746"/>
    <lineage>
        <taxon>Eukaryota</taxon>
        <taxon>Metazoa</taxon>
        <taxon>Ecdysozoa</taxon>
        <taxon>Nematoda</taxon>
        <taxon>Chromadorea</taxon>
        <taxon>Rhabditida</taxon>
        <taxon>Tylenchina</taxon>
        <taxon>Cephalobomorpha</taxon>
        <taxon>Cephaloboidea</taxon>
        <taxon>Cephalobidae</taxon>
        <taxon>Acrobeloides</taxon>
    </lineage>
</organism>
<sequence length="90" mass="10357">MTREEVTEKIRVGKVRNGLSWVSIAEKIGKSPEWTTAACLGQFPFSKEEAEKLGELFNLTNEDVAWLQVIPYRNVKHTVPEDPTLYRLHE</sequence>
<evidence type="ECO:0000259" key="1">
    <source>
        <dbReference type="Pfam" id="PF21291"/>
    </source>
</evidence>
<dbReference type="InterPro" id="IPR008076">
    <property type="entry name" value="Cyanase"/>
</dbReference>
<dbReference type="SUPFAM" id="SSF47413">
    <property type="entry name" value="lambda repressor-like DNA-binding domains"/>
    <property type="match status" value="1"/>
</dbReference>
<keyword evidence="2" id="KW-1185">Reference proteome</keyword>
<dbReference type="PRINTS" id="PR01693">
    <property type="entry name" value="CYANASE"/>
</dbReference>
<accession>A0A914C1I2</accession>
<name>A0A914C1I2_9BILA</name>
<dbReference type="Pfam" id="PF21291">
    <property type="entry name" value="CYNS_N"/>
    <property type="match status" value="1"/>
</dbReference>
<dbReference type="InterPro" id="IPR048564">
    <property type="entry name" value="CYNS_N"/>
</dbReference>
<feature type="domain" description="Cyanate hydratase N-terminal" evidence="1">
    <location>
        <begin position="3"/>
        <end position="71"/>
    </location>
</feature>